<dbReference type="PROSITE" id="PS50110">
    <property type="entry name" value="RESPONSE_REGULATORY"/>
    <property type="match status" value="1"/>
</dbReference>
<keyword evidence="7" id="KW-1185">Reference proteome</keyword>
<evidence type="ECO:0000259" key="5">
    <source>
        <dbReference type="PROSITE" id="PS50110"/>
    </source>
</evidence>
<evidence type="ECO:0000256" key="2">
    <source>
        <dbReference type="ARBA" id="ARBA00023125"/>
    </source>
</evidence>
<dbReference type="Pfam" id="PF00196">
    <property type="entry name" value="GerE"/>
    <property type="match status" value="1"/>
</dbReference>
<accession>A0A923T713</accession>
<evidence type="ECO:0000313" key="7">
    <source>
        <dbReference type="Proteomes" id="UP000650081"/>
    </source>
</evidence>
<dbReference type="InterPro" id="IPR016032">
    <property type="entry name" value="Sig_transdc_resp-reg_C-effctor"/>
</dbReference>
<feature type="domain" description="Response regulatory" evidence="5">
    <location>
        <begin position="2"/>
        <end position="119"/>
    </location>
</feature>
<dbReference type="GO" id="GO:0003677">
    <property type="term" value="F:DNA binding"/>
    <property type="evidence" value="ECO:0007669"/>
    <property type="project" value="UniProtKB-KW"/>
</dbReference>
<gene>
    <name evidence="6" type="ORF">H9S92_03165</name>
</gene>
<evidence type="ECO:0000259" key="4">
    <source>
        <dbReference type="PROSITE" id="PS50043"/>
    </source>
</evidence>
<evidence type="ECO:0000256" key="3">
    <source>
        <dbReference type="PROSITE-ProRule" id="PRU00169"/>
    </source>
</evidence>
<dbReference type="Pfam" id="PF00072">
    <property type="entry name" value="Response_reg"/>
    <property type="match status" value="1"/>
</dbReference>
<proteinExistence type="predicted"/>
<dbReference type="RefSeq" id="WP_187465270.1">
    <property type="nucleotide sequence ID" value="NZ_JACSIT010000051.1"/>
</dbReference>
<dbReference type="AlphaFoldDB" id="A0A923T713"/>
<dbReference type="CDD" id="cd06170">
    <property type="entry name" value="LuxR_C_like"/>
    <property type="match status" value="1"/>
</dbReference>
<reference evidence="6" key="1">
    <citation type="submission" date="2020-08" db="EMBL/GenBank/DDBJ databases">
        <title>Lewinella bacteria from marine environments.</title>
        <authorList>
            <person name="Zhong Y."/>
        </authorList>
    </citation>
    <scope>NUCLEOTIDE SEQUENCE</scope>
    <source>
        <strain evidence="6">KCTC 42187</strain>
    </source>
</reference>
<comment type="caution">
    <text evidence="6">The sequence shown here is derived from an EMBL/GenBank/DDBJ whole genome shotgun (WGS) entry which is preliminary data.</text>
</comment>
<dbReference type="SMART" id="SM00448">
    <property type="entry name" value="REC"/>
    <property type="match status" value="1"/>
</dbReference>
<feature type="domain" description="HTH luxR-type" evidence="4">
    <location>
        <begin position="142"/>
        <end position="207"/>
    </location>
</feature>
<dbReference type="InterPro" id="IPR039420">
    <property type="entry name" value="WalR-like"/>
</dbReference>
<dbReference type="GO" id="GO:0006355">
    <property type="term" value="P:regulation of DNA-templated transcription"/>
    <property type="evidence" value="ECO:0007669"/>
    <property type="project" value="InterPro"/>
</dbReference>
<dbReference type="Gene3D" id="3.40.50.2300">
    <property type="match status" value="1"/>
</dbReference>
<dbReference type="GO" id="GO:0000160">
    <property type="term" value="P:phosphorelay signal transduction system"/>
    <property type="evidence" value="ECO:0007669"/>
    <property type="project" value="InterPro"/>
</dbReference>
<dbReference type="PANTHER" id="PTHR43214:SF43">
    <property type="entry name" value="TWO-COMPONENT RESPONSE REGULATOR"/>
    <property type="match status" value="1"/>
</dbReference>
<dbReference type="EMBL" id="JACSIT010000051">
    <property type="protein sequence ID" value="MBC6993146.1"/>
    <property type="molecule type" value="Genomic_DNA"/>
</dbReference>
<dbReference type="SUPFAM" id="SSF46894">
    <property type="entry name" value="C-terminal effector domain of the bipartite response regulators"/>
    <property type="match status" value="1"/>
</dbReference>
<dbReference type="SUPFAM" id="SSF52172">
    <property type="entry name" value="CheY-like"/>
    <property type="match status" value="1"/>
</dbReference>
<dbReference type="SMART" id="SM00421">
    <property type="entry name" value="HTH_LUXR"/>
    <property type="match status" value="1"/>
</dbReference>
<sequence length="217" mass="24064">MEIAIIDDDEQMRQSIARQVQLLPNARMALQASSVESFWEQLEPHTWIDLLFLDVDLPGQSGLDALPQLKKRLPKADIIILTISDADDHLLKALHGGASGWLNKDLSIANFQELLMVYRQGGALLSPRMAKKLILHFTPAPVTSPHWELSPKEIQLLRLFSEGYSYAKAATAMGLTVDGVRYYVKSIYQKMGVKSKSAAVKTFLNISSSGKEDSTAP</sequence>
<dbReference type="InterPro" id="IPR001789">
    <property type="entry name" value="Sig_transdc_resp-reg_receiver"/>
</dbReference>
<evidence type="ECO:0000313" key="6">
    <source>
        <dbReference type="EMBL" id="MBC6993146.1"/>
    </source>
</evidence>
<dbReference type="InterPro" id="IPR000792">
    <property type="entry name" value="Tscrpt_reg_LuxR_C"/>
</dbReference>
<dbReference type="InterPro" id="IPR058245">
    <property type="entry name" value="NreC/VraR/RcsB-like_REC"/>
</dbReference>
<keyword evidence="1 3" id="KW-0597">Phosphoprotein</keyword>
<feature type="modified residue" description="4-aspartylphosphate" evidence="3">
    <location>
        <position position="54"/>
    </location>
</feature>
<protein>
    <submittedName>
        <fullName evidence="6">Response regulator transcription factor</fullName>
    </submittedName>
</protein>
<dbReference type="Proteomes" id="UP000650081">
    <property type="component" value="Unassembled WGS sequence"/>
</dbReference>
<evidence type="ECO:0000256" key="1">
    <source>
        <dbReference type="ARBA" id="ARBA00022553"/>
    </source>
</evidence>
<keyword evidence="2" id="KW-0238">DNA-binding</keyword>
<name>A0A923T713_9BACT</name>
<dbReference type="PANTHER" id="PTHR43214">
    <property type="entry name" value="TWO-COMPONENT RESPONSE REGULATOR"/>
    <property type="match status" value="1"/>
</dbReference>
<organism evidence="6 7">
    <name type="scientific">Neolewinella lacunae</name>
    <dbReference type="NCBI Taxonomy" id="1517758"/>
    <lineage>
        <taxon>Bacteria</taxon>
        <taxon>Pseudomonadati</taxon>
        <taxon>Bacteroidota</taxon>
        <taxon>Saprospiria</taxon>
        <taxon>Saprospirales</taxon>
        <taxon>Lewinellaceae</taxon>
        <taxon>Neolewinella</taxon>
    </lineage>
</organism>
<dbReference type="PROSITE" id="PS50043">
    <property type="entry name" value="HTH_LUXR_2"/>
    <property type="match status" value="1"/>
</dbReference>
<dbReference type="CDD" id="cd17535">
    <property type="entry name" value="REC_NarL-like"/>
    <property type="match status" value="1"/>
</dbReference>
<dbReference type="InterPro" id="IPR011006">
    <property type="entry name" value="CheY-like_superfamily"/>
</dbReference>